<dbReference type="Proteomes" id="UP000002035">
    <property type="component" value="Unassembled WGS sequence"/>
</dbReference>
<sequence>MQTPGEDFTGEVTIEWSIWRAPNDISPATMTLLLYTNGVPDEPGWGQPIYIHNNLKTLTLGSACAIEFPLDLMFPRTAQGEKGALIFTVRGIRPRWERLAQLDGIMGGAGKLFCDVMLDSKWNISAEDIPEVAEKWGSELLKRDLRPFWFQYSNEYCEGFGRIEDIFAAYLKSCTKTSSLQPPS</sequence>
<keyword evidence="2" id="KW-1185">Reference proteome</keyword>
<dbReference type="GeneID" id="9226282"/>
<dbReference type="VEuPathDB" id="FungiDB:MCYG_08181"/>
<dbReference type="AlphaFoldDB" id="C5FZQ9"/>
<evidence type="ECO:0000313" key="1">
    <source>
        <dbReference type="EMBL" id="EEQ35362.1"/>
    </source>
</evidence>
<proteinExistence type="predicted"/>
<dbReference type="EMBL" id="DS995708">
    <property type="protein sequence ID" value="EEQ35362.1"/>
    <property type="molecule type" value="Genomic_DNA"/>
</dbReference>
<evidence type="ECO:0000313" key="2">
    <source>
        <dbReference type="Proteomes" id="UP000002035"/>
    </source>
</evidence>
<dbReference type="OrthoDB" id="10487480at2759"/>
<gene>
    <name evidence="1" type="ORF">MCYG_08181</name>
</gene>
<organism evidence="1 2">
    <name type="scientific">Arthroderma otae (strain ATCC MYA-4605 / CBS 113480)</name>
    <name type="common">Microsporum canis</name>
    <dbReference type="NCBI Taxonomy" id="554155"/>
    <lineage>
        <taxon>Eukaryota</taxon>
        <taxon>Fungi</taxon>
        <taxon>Dikarya</taxon>
        <taxon>Ascomycota</taxon>
        <taxon>Pezizomycotina</taxon>
        <taxon>Eurotiomycetes</taxon>
        <taxon>Eurotiomycetidae</taxon>
        <taxon>Onygenales</taxon>
        <taxon>Arthrodermataceae</taxon>
        <taxon>Microsporum</taxon>
    </lineage>
</organism>
<protein>
    <submittedName>
        <fullName evidence="1">Uncharacterized protein</fullName>
    </submittedName>
</protein>
<dbReference type="HOGENOM" id="CLU_115538_0_0_1"/>
<dbReference type="RefSeq" id="XP_002843098.1">
    <property type="nucleotide sequence ID" value="XM_002843052.1"/>
</dbReference>
<reference evidence="2" key="1">
    <citation type="journal article" date="2012" name="MBio">
        <title>Comparative genome analysis of Trichophyton rubrum and related dermatophytes reveals candidate genes involved in infection.</title>
        <authorList>
            <person name="Martinez D.A."/>
            <person name="Oliver B.G."/>
            <person name="Graeser Y."/>
            <person name="Goldberg J.M."/>
            <person name="Li W."/>
            <person name="Martinez-Rossi N.M."/>
            <person name="Monod M."/>
            <person name="Shelest E."/>
            <person name="Barton R.C."/>
            <person name="Birch E."/>
            <person name="Brakhage A.A."/>
            <person name="Chen Z."/>
            <person name="Gurr S.J."/>
            <person name="Heiman D."/>
            <person name="Heitman J."/>
            <person name="Kosti I."/>
            <person name="Rossi A."/>
            <person name="Saif S."/>
            <person name="Samalova M."/>
            <person name="Saunders C.W."/>
            <person name="Shea T."/>
            <person name="Summerbell R.C."/>
            <person name="Xu J."/>
            <person name="Young S."/>
            <person name="Zeng Q."/>
            <person name="Birren B.W."/>
            <person name="Cuomo C.A."/>
            <person name="White T.C."/>
        </authorList>
    </citation>
    <scope>NUCLEOTIDE SEQUENCE [LARGE SCALE GENOMIC DNA]</scope>
    <source>
        <strain evidence="2">ATCC MYA-4605 / CBS 113480</strain>
    </source>
</reference>
<accession>C5FZQ9</accession>
<name>C5FZQ9_ARTOC</name>